<dbReference type="InterPro" id="IPR011600">
    <property type="entry name" value="Pept_C14_caspase"/>
</dbReference>
<dbReference type="SUPFAM" id="SSF52129">
    <property type="entry name" value="Caspase-like"/>
    <property type="match status" value="1"/>
</dbReference>
<evidence type="ECO:0000313" key="3">
    <source>
        <dbReference type="EMBL" id="RWS00378.1"/>
    </source>
</evidence>
<evidence type="ECO:0000313" key="5">
    <source>
        <dbReference type="Proteomes" id="UP000285301"/>
    </source>
</evidence>
<feature type="non-terminal residue" evidence="4">
    <location>
        <position position="253"/>
    </location>
</feature>
<dbReference type="GO" id="GO:0006508">
    <property type="term" value="P:proteolysis"/>
    <property type="evidence" value="ECO:0007669"/>
    <property type="project" value="InterPro"/>
</dbReference>
<dbReference type="AlphaFoldDB" id="A0A3S3P0M7"/>
<dbReference type="SMART" id="SM00115">
    <property type="entry name" value="CASc"/>
    <property type="match status" value="1"/>
</dbReference>
<dbReference type="InterPro" id="IPR029030">
    <property type="entry name" value="Caspase-like_dom_sf"/>
</dbReference>
<dbReference type="PROSITE" id="PS50208">
    <property type="entry name" value="CASPASE_P20"/>
    <property type="match status" value="1"/>
</dbReference>
<dbReference type="Gene3D" id="3.40.50.1460">
    <property type="match status" value="1"/>
</dbReference>
<dbReference type="PANTHER" id="PTHR22576:SF41">
    <property type="entry name" value="CASPASE 14, APOPTOSIS-RELATED CYSTEINE PEPTIDASE"/>
    <property type="match status" value="1"/>
</dbReference>
<accession>A0A3S3P0M7</accession>
<comment type="caution">
    <text evidence="4">The sequence shown here is derived from an EMBL/GenBank/DDBJ whole genome shotgun (WGS) entry which is preliminary data.</text>
</comment>
<organism evidence="4 5">
    <name type="scientific">Dinothrombium tinctorium</name>
    <dbReference type="NCBI Taxonomy" id="1965070"/>
    <lineage>
        <taxon>Eukaryota</taxon>
        <taxon>Metazoa</taxon>
        <taxon>Ecdysozoa</taxon>
        <taxon>Arthropoda</taxon>
        <taxon>Chelicerata</taxon>
        <taxon>Arachnida</taxon>
        <taxon>Acari</taxon>
        <taxon>Acariformes</taxon>
        <taxon>Trombidiformes</taxon>
        <taxon>Prostigmata</taxon>
        <taxon>Anystina</taxon>
        <taxon>Parasitengona</taxon>
        <taxon>Trombidioidea</taxon>
        <taxon>Trombidiidae</taxon>
        <taxon>Dinothrombium</taxon>
    </lineage>
</organism>
<proteinExistence type="inferred from homology"/>
<sequence>MSLKIQSDKGFALIIGNWQYPGFSRHKTFRDAVRNDCLQLLLMLKEKNINYKFLENVNLPEIQQAIRQIQNTIETPKFIFTYFSGHGSLCFRKINYKIDDVFTTVQEIDDCIICNNGDSLAISNIIDEFDSLHAKNLQNIPKIFIFDCCRGDDDNSVLCKPGPAAAAAGSMATNFTSVKTDILIAFSTIRGSYALADKRLAHSVFTYYFIQEFKNNSKDIDIGLKNVEEKIRSYRLGKLSQTPEIRRISFPKN</sequence>
<evidence type="ECO:0000256" key="1">
    <source>
        <dbReference type="ARBA" id="ARBA00010134"/>
    </source>
</evidence>
<reference evidence="4 5" key="1">
    <citation type="journal article" date="2018" name="Gigascience">
        <title>Genomes of trombidid mites reveal novel predicted allergens and laterally-transferred genes associated with secondary metabolism.</title>
        <authorList>
            <person name="Dong X."/>
            <person name="Chaisiri K."/>
            <person name="Xia D."/>
            <person name="Armstrong S.D."/>
            <person name="Fang Y."/>
            <person name="Donnelly M.J."/>
            <person name="Kadowaki T."/>
            <person name="McGarry J.W."/>
            <person name="Darby A.C."/>
            <person name="Makepeace B.L."/>
        </authorList>
    </citation>
    <scope>NUCLEOTIDE SEQUENCE [LARGE SCALE GENOMIC DNA]</scope>
    <source>
        <strain evidence="4">UoL-WK</strain>
    </source>
</reference>
<dbReference type="GO" id="GO:0004197">
    <property type="term" value="F:cysteine-type endopeptidase activity"/>
    <property type="evidence" value="ECO:0007669"/>
    <property type="project" value="InterPro"/>
</dbReference>
<dbReference type="InterPro" id="IPR015917">
    <property type="entry name" value="Pept_C14A"/>
</dbReference>
<gene>
    <name evidence="4" type="ORF">B4U79_18480</name>
    <name evidence="3" type="ORF">B4U79_18678</name>
</gene>
<dbReference type="Proteomes" id="UP000285301">
    <property type="component" value="Unassembled WGS sequence"/>
</dbReference>
<dbReference type="PANTHER" id="PTHR22576">
    <property type="entry name" value="MUCOSA ASSOCIATED LYMPHOID TISSUE LYMPHOMA TRANSLOCATION PROTEIN 1/PARACASPASE"/>
    <property type="match status" value="1"/>
</dbReference>
<dbReference type="EMBL" id="NCKU01007692">
    <property type="protein sequence ID" value="RWS02454.1"/>
    <property type="molecule type" value="Genomic_DNA"/>
</dbReference>
<reference evidence="4" key="2">
    <citation type="submission" date="2018-11" db="EMBL/GenBank/DDBJ databases">
        <title>Trombidioid mite genomics.</title>
        <authorList>
            <person name="Dong X."/>
        </authorList>
    </citation>
    <scope>NUCLEOTIDE SEQUENCE</scope>
    <source>
        <strain evidence="4">UoL-WK</strain>
    </source>
</reference>
<dbReference type="Pfam" id="PF00656">
    <property type="entry name" value="Peptidase_C14"/>
    <property type="match status" value="1"/>
</dbReference>
<dbReference type="InterPro" id="IPR001309">
    <property type="entry name" value="Pept_C14_p20"/>
</dbReference>
<dbReference type="EMBL" id="NCKU01011630">
    <property type="protein sequence ID" value="RWS00378.1"/>
    <property type="molecule type" value="Genomic_DNA"/>
</dbReference>
<protein>
    <submittedName>
        <fullName evidence="4">Caspase-5-like isoform a</fullName>
    </submittedName>
</protein>
<comment type="similarity">
    <text evidence="1">Belongs to the peptidase C14A family.</text>
</comment>
<keyword evidence="5" id="KW-1185">Reference proteome</keyword>
<evidence type="ECO:0000259" key="2">
    <source>
        <dbReference type="PROSITE" id="PS50208"/>
    </source>
</evidence>
<evidence type="ECO:0000313" key="4">
    <source>
        <dbReference type="EMBL" id="RWS02454.1"/>
    </source>
</evidence>
<dbReference type="OrthoDB" id="6097640at2759"/>
<dbReference type="InterPro" id="IPR052039">
    <property type="entry name" value="Caspase-related_regulators"/>
</dbReference>
<name>A0A3S3P0M7_9ACAR</name>
<feature type="domain" description="Caspase family p20" evidence="2">
    <location>
        <begin position="8"/>
        <end position="153"/>
    </location>
</feature>